<evidence type="ECO:0000256" key="1">
    <source>
        <dbReference type="SAM" id="SignalP"/>
    </source>
</evidence>
<sequence length="118" mass="13329">FGMILHLLKMIFVHMSVHSFYVPPKHTFLLAGIPASLGAESKGSIIHLQICSFPALKELNVKFYWIVIHLSRLTETLCNIRNFKDDFVSLSAIDVHAERVCLLPSSNEESIVFLAYTP</sequence>
<keyword evidence="1" id="KW-0732">Signal</keyword>
<keyword evidence="3" id="KW-1185">Reference proteome</keyword>
<organism evidence="2 3">
    <name type="scientific">Diploptera punctata</name>
    <name type="common">Pacific beetle cockroach</name>
    <dbReference type="NCBI Taxonomy" id="6984"/>
    <lineage>
        <taxon>Eukaryota</taxon>
        <taxon>Metazoa</taxon>
        <taxon>Ecdysozoa</taxon>
        <taxon>Arthropoda</taxon>
        <taxon>Hexapoda</taxon>
        <taxon>Insecta</taxon>
        <taxon>Pterygota</taxon>
        <taxon>Neoptera</taxon>
        <taxon>Polyneoptera</taxon>
        <taxon>Dictyoptera</taxon>
        <taxon>Blattodea</taxon>
        <taxon>Blaberoidea</taxon>
        <taxon>Blaberidae</taxon>
        <taxon>Diplopterinae</taxon>
        <taxon>Diploptera</taxon>
    </lineage>
</organism>
<evidence type="ECO:0000313" key="2">
    <source>
        <dbReference type="EMBL" id="KAJ9574414.1"/>
    </source>
</evidence>
<dbReference type="EMBL" id="JASPKZ010010337">
    <property type="protein sequence ID" value="KAJ9574414.1"/>
    <property type="molecule type" value="Genomic_DNA"/>
</dbReference>
<name>A0AAD7Z5E9_DIPPU</name>
<feature type="chain" id="PRO_5042022157" evidence="1">
    <location>
        <begin position="20"/>
        <end position="118"/>
    </location>
</feature>
<protein>
    <submittedName>
        <fullName evidence="2">Uncharacterized protein</fullName>
    </submittedName>
</protein>
<comment type="caution">
    <text evidence="2">The sequence shown here is derived from an EMBL/GenBank/DDBJ whole genome shotgun (WGS) entry which is preliminary data.</text>
</comment>
<accession>A0AAD7Z5E9</accession>
<feature type="non-terminal residue" evidence="2">
    <location>
        <position position="118"/>
    </location>
</feature>
<proteinExistence type="predicted"/>
<feature type="signal peptide" evidence="1">
    <location>
        <begin position="1"/>
        <end position="19"/>
    </location>
</feature>
<feature type="non-terminal residue" evidence="2">
    <location>
        <position position="1"/>
    </location>
</feature>
<dbReference type="Proteomes" id="UP001233999">
    <property type="component" value="Unassembled WGS sequence"/>
</dbReference>
<dbReference type="AlphaFoldDB" id="A0AAD7Z5E9"/>
<gene>
    <name evidence="2" type="ORF">L9F63_025940</name>
</gene>
<reference evidence="2" key="2">
    <citation type="submission" date="2023-05" db="EMBL/GenBank/DDBJ databases">
        <authorList>
            <person name="Fouks B."/>
        </authorList>
    </citation>
    <scope>NUCLEOTIDE SEQUENCE</scope>
    <source>
        <strain evidence="2">Stay&amp;Tobe</strain>
        <tissue evidence="2">Testes</tissue>
    </source>
</reference>
<reference evidence="2" key="1">
    <citation type="journal article" date="2023" name="IScience">
        <title>Live-bearing cockroach genome reveals convergent evolutionary mechanisms linked to viviparity in insects and beyond.</title>
        <authorList>
            <person name="Fouks B."/>
            <person name="Harrison M.C."/>
            <person name="Mikhailova A.A."/>
            <person name="Marchal E."/>
            <person name="English S."/>
            <person name="Carruthers M."/>
            <person name="Jennings E.C."/>
            <person name="Chiamaka E.L."/>
            <person name="Frigard R.A."/>
            <person name="Pippel M."/>
            <person name="Attardo G.M."/>
            <person name="Benoit J.B."/>
            <person name="Bornberg-Bauer E."/>
            <person name="Tobe S.S."/>
        </authorList>
    </citation>
    <scope>NUCLEOTIDE SEQUENCE</scope>
    <source>
        <strain evidence="2">Stay&amp;Tobe</strain>
    </source>
</reference>
<evidence type="ECO:0000313" key="3">
    <source>
        <dbReference type="Proteomes" id="UP001233999"/>
    </source>
</evidence>